<dbReference type="EMBL" id="JXNT01000015">
    <property type="protein sequence ID" value="ODM15739.1"/>
    <property type="molecule type" value="Genomic_DNA"/>
</dbReference>
<organism evidence="1 2">
    <name type="scientific">Aspergillus cristatus</name>
    <name type="common">Chinese Fuzhuan brick tea-fermentation fungus</name>
    <name type="synonym">Eurotium cristatum</name>
    <dbReference type="NCBI Taxonomy" id="573508"/>
    <lineage>
        <taxon>Eukaryota</taxon>
        <taxon>Fungi</taxon>
        <taxon>Dikarya</taxon>
        <taxon>Ascomycota</taxon>
        <taxon>Pezizomycotina</taxon>
        <taxon>Eurotiomycetes</taxon>
        <taxon>Eurotiomycetidae</taxon>
        <taxon>Eurotiales</taxon>
        <taxon>Aspergillaceae</taxon>
        <taxon>Aspergillus</taxon>
        <taxon>Aspergillus subgen. Aspergillus</taxon>
    </lineage>
</organism>
<dbReference type="Proteomes" id="UP000094569">
    <property type="component" value="Unassembled WGS sequence"/>
</dbReference>
<sequence>MKTLVEEMEVSASTGNLAGLQKQLAQWEVEVADESITRKGHHLLDPLDLEDIEVSMAFHIPYSDKITIEPTYYLLNYLLTKAARDNQVAIVKCILDEREWFPTPAAARVAMAKMSFDVLEIFQSRGWDINQLFRHNIPQPILMMVLARQEKVR</sequence>
<proteinExistence type="predicted"/>
<accession>A0A1E3B488</accession>
<evidence type="ECO:0000313" key="1">
    <source>
        <dbReference type="EMBL" id="ODM15739.1"/>
    </source>
</evidence>
<name>A0A1E3B488_ASPCR</name>
<comment type="caution">
    <text evidence="1">The sequence shown here is derived from an EMBL/GenBank/DDBJ whole genome shotgun (WGS) entry which is preliminary data.</text>
</comment>
<dbReference type="OrthoDB" id="426293at2759"/>
<protein>
    <submittedName>
        <fullName evidence="1">Uncharacterized protein</fullName>
    </submittedName>
</protein>
<dbReference type="STRING" id="573508.A0A1E3B488"/>
<reference evidence="1 2" key="1">
    <citation type="journal article" date="2016" name="BMC Genomics">
        <title>Comparative genomic and transcriptomic analyses of the Fuzhuan brick tea-fermentation fungus Aspergillus cristatus.</title>
        <authorList>
            <person name="Ge Y."/>
            <person name="Wang Y."/>
            <person name="Liu Y."/>
            <person name="Tan Y."/>
            <person name="Ren X."/>
            <person name="Zhang X."/>
            <person name="Hyde K.D."/>
            <person name="Liu Y."/>
            <person name="Liu Z."/>
        </authorList>
    </citation>
    <scope>NUCLEOTIDE SEQUENCE [LARGE SCALE GENOMIC DNA]</scope>
    <source>
        <strain evidence="1 2">GZAAS20.1005</strain>
    </source>
</reference>
<dbReference type="AlphaFoldDB" id="A0A1E3B488"/>
<keyword evidence="2" id="KW-1185">Reference proteome</keyword>
<gene>
    <name evidence="1" type="ORF">SI65_08973</name>
</gene>
<dbReference type="VEuPathDB" id="FungiDB:SI65_08973"/>
<evidence type="ECO:0000313" key="2">
    <source>
        <dbReference type="Proteomes" id="UP000094569"/>
    </source>
</evidence>